<reference evidence="3" key="1">
    <citation type="journal article" date="2019" name="Int. J. Syst. Evol. Microbiol.">
        <title>The Global Catalogue of Microorganisms (GCM) 10K type strain sequencing project: providing services to taxonomists for standard genome sequencing and annotation.</title>
        <authorList>
            <consortium name="The Broad Institute Genomics Platform"/>
            <consortium name="The Broad Institute Genome Sequencing Center for Infectious Disease"/>
            <person name="Wu L."/>
            <person name="Ma J."/>
        </authorList>
    </citation>
    <scope>NUCLEOTIDE SEQUENCE [LARGE SCALE GENOMIC DNA]</scope>
    <source>
        <strain evidence="3">JCM 15478</strain>
    </source>
</reference>
<dbReference type="RefSeq" id="WP_344531113.1">
    <property type="nucleotide sequence ID" value="NZ_BAAAPE010000012.1"/>
</dbReference>
<gene>
    <name evidence="2" type="ORF">GCM10009801_45800</name>
</gene>
<feature type="region of interest" description="Disordered" evidence="1">
    <location>
        <begin position="87"/>
        <end position="117"/>
    </location>
</feature>
<feature type="region of interest" description="Disordered" evidence="1">
    <location>
        <begin position="1"/>
        <end position="28"/>
    </location>
</feature>
<organism evidence="2 3">
    <name type="scientific">Streptomyces albiaxialis</name>
    <dbReference type="NCBI Taxonomy" id="329523"/>
    <lineage>
        <taxon>Bacteria</taxon>
        <taxon>Bacillati</taxon>
        <taxon>Actinomycetota</taxon>
        <taxon>Actinomycetes</taxon>
        <taxon>Kitasatosporales</taxon>
        <taxon>Streptomycetaceae</taxon>
        <taxon>Streptomyces</taxon>
    </lineage>
</organism>
<evidence type="ECO:0000313" key="2">
    <source>
        <dbReference type="EMBL" id="GAA2084559.1"/>
    </source>
</evidence>
<name>A0ABP5HTB4_9ACTN</name>
<accession>A0ABP5HTB4</accession>
<keyword evidence="3" id="KW-1185">Reference proteome</keyword>
<sequence length="117" mass="13058">MEVTGFRRLPWNGAEGQPEYIRDDNPDGPMARLADTVEKDQLQAGEAVLQHTRELMTEKSGELSPEESNYVVNRLAECLNDALLVAKSRGQRTPGQQRPKNRHSSKLYGPERSGPQG</sequence>
<evidence type="ECO:0000313" key="3">
    <source>
        <dbReference type="Proteomes" id="UP001500016"/>
    </source>
</evidence>
<dbReference type="Proteomes" id="UP001500016">
    <property type="component" value="Unassembled WGS sequence"/>
</dbReference>
<evidence type="ECO:0000256" key="1">
    <source>
        <dbReference type="SAM" id="MobiDB-lite"/>
    </source>
</evidence>
<dbReference type="EMBL" id="BAAAPE010000012">
    <property type="protein sequence ID" value="GAA2084559.1"/>
    <property type="molecule type" value="Genomic_DNA"/>
</dbReference>
<proteinExistence type="predicted"/>
<comment type="caution">
    <text evidence="2">The sequence shown here is derived from an EMBL/GenBank/DDBJ whole genome shotgun (WGS) entry which is preliminary data.</text>
</comment>
<protein>
    <submittedName>
        <fullName evidence="2">Uncharacterized protein</fullName>
    </submittedName>
</protein>